<dbReference type="Pfam" id="PF00932">
    <property type="entry name" value="LTD"/>
    <property type="match status" value="1"/>
</dbReference>
<dbReference type="GO" id="GO:0005635">
    <property type="term" value="C:nuclear envelope"/>
    <property type="evidence" value="ECO:0007669"/>
    <property type="project" value="Ensembl"/>
</dbReference>
<dbReference type="PROSITE" id="PS51841">
    <property type="entry name" value="LTD"/>
    <property type="match status" value="1"/>
</dbReference>
<dbReference type="GO" id="GO:0005737">
    <property type="term" value="C:cytoplasm"/>
    <property type="evidence" value="ECO:0007669"/>
    <property type="project" value="Ensembl"/>
</dbReference>
<dbReference type="PANTHER" id="PTHR47012">
    <property type="entry name" value="LAMIN TAIL DOMAIN-CONTAINING PROTEIN 1"/>
    <property type="match status" value="1"/>
</dbReference>
<feature type="region of interest" description="Disordered" evidence="1">
    <location>
        <begin position="1"/>
        <end position="49"/>
    </location>
</feature>
<feature type="compositionally biased region" description="Basic and acidic residues" evidence="1">
    <location>
        <begin position="17"/>
        <end position="40"/>
    </location>
</feature>
<dbReference type="PANTHER" id="PTHR47012:SF1">
    <property type="entry name" value="LAMIN TAIL DOMAIN-CONTAINING PROTEIN 1"/>
    <property type="match status" value="1"/>
</dbReference>
<proteinExistence type="predicted"/>
<feature type="domain" description="LTD" evidence="2">
    <location>
        <begin position="159"/>
        <end position="277"/>
    </location>
</feature>
<dbReference type="Ensembl" id="ENSANAT00000016426.1">
    <property type="protein sequence ID" value="ENSANAP00000001846.1"/>
    <property type="gene ID" value="ENSANAG00000015391.1"/>
</dbReference>
<keyword evidence="4" id="KW-1185">Reference proteome</keyword>
<gene>
    <name evidence="3" type="primary">LMNTD1</name>
</gene>
<protein>
    <submittedName>
        <fullName evidence="3">Lamin tail domain containing 1</fullName>
    </submittedName>
</protein>
<feature type="region of interest" description="Disordered" evidence="1">
    <location>
        <begin position="379"/>
        <end position="412"/>
    </location>
</feature>
<dbReference type="GO" id="GO:0008283">
    <property type="term" value="P:cell population proliferation"/>
    <property type="evidence" value="ECO:0007669"/>
    <property type="project" value="Ensembl"/>
</dbReference>
<dbReference type="GeneTree" id="ENSGT00910000144343"/>
<dbReference type="InterPro" id="IPR036415">
    <property type="entry name" value="Lamin_tail_dom_sf"/>
</dbReference>
<dbReference type="InterPro" id="IPR001322">
    <property type="entry name" value="Lamin_tail_dom"/>
</dbReference>
<name>A0A2K5BZG2_AOTNA</name>
<accession>A0A2K5BZG2</accession>
<dbReference type="SUPFAM" id="SSF74853">
    <property type="entry name" value="Lamin A/C globular tail domain"/>
    <property type="match status" value="1"/>
</dbReference>
<evidence type="ECO:0000313" key="3">
    <source>
        <dbReference type="Ensembl" id="ENSANAP00000001846.1"/>
    </source>
</evidence>
<reference evidence="3" key="2">
    <citation type="submission" date="2025-09" db="UniProtKB">
        <authorList>
            <consortium name="Ensembl"/>
        </authorList>
    </citation>
    <scope>IDENTIFICATION</scope>
</reference>
<sequence length="412" mass="46370">KKDTQDIQEAPEAMQNKVDKQEDKMEKQEQREDKLGDPPKHSSVHFQKPKIMGSVATTLPLSSSLSSGITLGYYLSNPRISGVTISTTGQLTSKATEGNDSQEENSLDAFIVPKKQDESPVIGDGEDYFLSLFGDSRKRIAHSSYTEKTFKYFSMILEEVGQFTSSSLGDVKIAEVNVKGLFIKLVNSSLDKEMAIGDHILQQNVNGQTISLYQFLPNIVMQANSTVTVWAAASEAKHQPPSDFLWKEQDKFRASPDCITILCEPNGQAIAWYTPIHWKQAWEKLETDIEFNRCSVLSPTFQRHKFQWAASTTTITKEKGVQPKNHISNYQVEQAQVFLKREKEIPPTVFPNRSPWCQNPYASAHPYCPLIEPHNTCITGGSLDRQPRSRSTRPNRAPGTKKKKTSESQKQQ</sequence>
<feature type="compositionally biased region" description="Basic residues" evidence="1">
    <location>
        <begin position="388"/>
        <end position="404"/>
    </location>
</feature>
<dbReference type="STRING" id="37293.ENSANAP00000001846"/>
<evidence type="ECO:0000256" key="1">
    <source>
        <dbReference type="SAM" id="MobiDB-lite"/>
    </source>
</evidence>
<reference evidence="3" key="1">
    <citation type="submission" date="2025-08" db="UniProtKB">
        <authorList>
            <consortium name="Ensembl"/>
        </authorList>
    </citation>
    <scope>IDENTIFICATION</scope>
</reference>
<dbReference type="Gene3D" id="2.60.40.1260">
    <property type="entry name" value="Lamin Tail domain"/>
    <property type="match status" value="1"/>
</dbReference>
<organism evidence="3 4">
    <name type="scientific">Aotus nancymaae</name>
    <name type="common">Ma's night monkey</name>
    <dbReference type="NCBI Taxonomy" id="37293"/>
    <lineage>
        <taxon>Eukaryota</taxon>
        <taxon>Metazoa</taxon>
        <taxon>Chordata</taxon>
        <taxon>Craniata</taxon>
        <taxon>Vertebrata</taxon>
        <taxon>Euteleostomi</taxon>
        <taxon>Mammalia</taxon>
        <taxon>Eutheria</taxon>
        <taxon>Euarchontoglires</taxon>
        <taxon>Primates</taxon>
        <taxon>Haplorrhini</taxon>
        <taxon>Platyrrhini</taxon>
        <taxon>Aotidae</taxon>
        <taxon>Aotus</taxon>
    </lineage>
</organism>
<dbReference type="InterPro" id="IPR042840">
    <property type="entry name" value="LMNTD1"/>
</dbReference>
<evidence type="ECO:0000259" key="2">
    <source>
        <dbReference type="PROSITE" id="PS51841"/>
    </source>
</evidence>
<dbReference type="Proteomes" id="UP000233020">
    <property type="component" value="Unplaced"/>
</dbReference>
<dbReference type="AlphaFoldDB" id="A0A2K5BZG2"/>
<evidence type="ECO:0000313" key="4">
    <source>
        <dbReference type="Proteomes" id="UP000233020"/>
    </source>
</evidence>